<feature type="domain" description="Malectin" evidence="1">
    <location>
        <begin position="1665"/>
        <end position="1832"/>
    </location>
</feature>
<gene>
    <name evidence="2" type="ORF">AAY42_05505</name>
</gene>
<dbReference type="Proteomes" id="UP000050827">
    <property type="component" value="Unassembled WGS sequence"/>
</dbReference>
<dbReference type="Gene3D" id="2.60.40.10">
    <property type="entry name" value="Immunoglobulins"/>
    <property type="match status" value="2"/>
</dbReference>
<dbReference type="CDD" id="cd14254">
    <property type="entry name" value="Dockerin_II"/>
    <property type="match status" value="1"/>
</dbReference>
<dbReference type="InterPro" id="IPR036439">
    <property type="entry name" value="Dockerin_dom_sf"/>
</dbReference>
<protein>
    <submittedName>
        <fullName evidence="2">Ring canal kelch-like protein</fullName>
    </submittedName>
</protein>
<evidence type="ECO:0000313" key="3">
    <source>
        <dbReference type="Proteomes" id="UP000050827"/>
    </source>
</evidence>
<dbReference type="GO" id="GO:0004553">
    <property type="term" value="F:hydrolase activity, hydrolyzing O-glycosyl compounds"/>
    <property type="evidence" value="ECO:0007669"/>
    <property type="project" value="InterPro"/>
</dbReference>
<dbReference type="Gene3D" id="2.60.120.430">
    <property type="entry name" value="Galactose-binding lectin"/>
    <property type="match status" value="2"/>
</dbReference>
<organism evidence="2 3">
    <name type="scientific">Flagellimonas eckloniae</name>
    <dbReference type="NCBI Taxonomy" id="346185"/>
    <lineage>
        <taxon>Bacteria</taxon>
        <taxon>Pseudomonadati</taxon>
        <taxon>Bacteroidota</taxon>
        <taxon>Flavobacteriia</taxon>
        <taxon>Flavobacteriales</taxon>
        <taxon>Flavobacteriaceae</taxon>
        <taxon>Flagellimonas</taxon>
    </lineage>
</organism>
<dbReference type="GO" id="GO:0000272">
    <property type="term" value="P:polysaccharide catabolic process"/>
    <property type="evidence" value="ECO:0007669"/>
    <property type="project" value="InterPro"/>
</dbReference>
<dbReference type="InterPro" id="IPR021720">
    <property type="entry name" value="Malectin_dom"/>
</dbReference>
<comment type="caution">
    <text evidence="2">The sequence shown here is derived from an EMBL/GenBank/DDBJ whole genome shotgun (WGS) entry which is preliminary data.</text>
</comment>
<accession>A0A0Q0XL43</accession>
<dbReference type="Gene3D" id="1.10.1330.10">
    <property type="entry name" value="Dockerin domain"/>
    <property type="match status" value="1"/>
</dbReference>
<evidence type="ECO:0000259" key="1">
    <source>
        <dbReference type="Pfam" id="PF11721"/>
    </source>
</evidence>
<dbReference type="InterPro" id="IPR015915">
    <property type="entry name" value="Kelch-typ_b-propeller"/>
</dbReference>
<dbReference type="PANTHER" id="PTHR46375:SF3">
    <property type="entry name" value="KELCH REPEAT AND BTB DOMAIN-CONTAINING PROTEIN 13"/>
    <property type="match status" value="1"/>
</dbReference>
<dbReference type="PANTHER" id="PTHR46375">
    <property type="entry name" value="KELCH REPEAT AND BTB DOMAIN-CONTAINING PROTEIN 13-RELATED"/>
    <property type="match status" value="1"/>
</dbReference>
<evidence type="ECO:0000313" key="2">
    <source>
        <dbReference type="EMBL" id="KQC31622.1"/>
    </source>
</evidence>
<dbReference type="InterPro" id="IPR018247">
    <property type="entry name" value="EF_Hand_1_Ca_BS"/>
</dbReference>
<dbReference type="Pfam" id="PF00404">
    <property type="entry name" value="Dockerin_1"/>
    <property type="match status" value="1"/>
</dbReference>
<dbReference type="Pfam" id="PF05345">
    <property type="entry name" value="He_PIG"/>
    <property type="match status" value="2"/>
</dbReference>
<dbReference type="Gene3D" id="2.60.40.1120">
    <property type="entry name" value="Carboxypeptidase-like, regulatory domain"/>
    <property type="match status" value="1"/>
</dbReference>
<name>A0A0Q0XL43_9FLAO</name>
<dbReference type="InterPro" id="IPR006652">
    <property type="entry name" value="Kelch_1"/>
</dbReference>
<dbReference type="PATRIC" id="fig|1547436.3.peg.1144"/>
<dbReference type="InterPro" id="IPR052392">
    <property type="entry name" value="Kelch-BTB_domain-containing"/>
</dbReference>
<dbReference type="SMART" id="SM00612">
    <property type="entry name" value="Kelch"/>
    <property type="match status" value="5"/>
</dbReference>
<dbReference type="InterPro" id="IPR013783">
    <property type="entry name" value="Ig-like_fold"/>
</dbReference>
<dbReference type="InterPro" id="IPR002105">
    <property type="entry name" value="Dockerin_1_rpt"/>
</dbReference>
<sequence>MGGLGAVNSGTSLEFGPDGRLYVLSLKGQIDIFTIQRNDVDDYEVIAAEEILDVLNHPNHNDDGSAPIDIDDGGTVTQREATGITVVGTATNPVIYVTSSDPRVGGPGGDKDLDTNSGVITRITWTGSSWDAVDIVRGLPRSEENHATNGLEFVTIGATDYLIVSQGGHTNAGSPSDNFAWTTEYALSAALLSVNLTMLENTSNYPILIDNVSGRQYIYDIPTLDDPTRDNVNDITDPDVTGYNGIDINDPWGGNDGLNQAMLVVDGPVQIFSPGYRNTYDLTIYNNTVYVTDNGANGGWGGLPVNEGMDGTVTNDYVSSEPGSSSSIGGEQVDNTDHLTVVTTDLQNYDFGSFYGGHPTPVRANPMGAGLFTNPTENGTAGAIFRTLIFDPSNPGAGYTDDPTIALPANWPPVPESLKNIDEGDWRGPVTTNPDGPDDALVTAWENNTNGIDAYTASNFEGAMLGDLIAGSNKNELRRVQVDSNGNLVDYTESFLSGLGGNSLGITCNGDLDPFPGTIWVATFNSNIKIFEPQDFGPCILPGEAGYSSTGDNDFDGYTNEDEIQNKDSDQLDEEVICNGGNQPDDFDKAAGGTLISDLNDTDDDNDGIDDANDPFQLGDPLDSGTDSFDLPVINELLSDNPELKGYLGLGLTGLMNNGTPNPNWLNWLDVQDAGPNPNDILGGATGAMTMEMTSGTALGGSNNQDKGFQYGVNVDQNTGVFIVEGRLFNFIDPLQLYGSSAPEDGELGFFIGDGTQSNYIKFVISQNGLQALQEINDNPQTPIDLAILSGNRPTNDVIFRFVIDPSSGVVTLDYDFDSSGTFETLGTVNAQGSIMDAIQNSNSPLAVGLIGSSNTDGVEVQGTWDYLNVQGSQPTIEQDIADVSAFIGDLPISIDLDDYFSDDQGDALLDYTIEENTSGAIQAEITGSTLDITFPGVEDSGSITVRATDDDDLYIEQVLLVSVSDEPVPIIRIRANGATISATDAPNPDWIGITDVGAQSGTFNSIAFSVNTGNHSTQNIANKSLVVPTYVPQEIYTNERWDPDTGAEMEWTFDLTNGSYLVRLYMGNGYSGTSAVGERVFDISIENELRTDNLDLVQTFGHQVGGMVEYFVELSDGTLNILFERVVENPLVNGIEILSVGGAYTPPISVNTIADQSNIEGDLVNFDIVASGGDSSQNLSYSETGLPPGISLEPTTGNINGTIESGSTLNSPYNVTITVSRGTSVPVEVDFVWTISETVGDQWTNQTDDENFTARHECSFVQAGDKFYLIGGRENATSLDVYDYQSKTWSTISNSAPAEFNHYQALEYNGLIWVIGAFKTNSFPNEAPADYVWAYNPATNDWVQGPEIPEGRKRGSAGLVMYNDKFYIVAGNTIGHNGGYISWFDEFDPATGVWTELADAPRSRDHFHAAVIDDKLYVAGGRLSGGDGGTFMPLIADVDVYDFTTGTWSTLPSDQNIPTPRAAASTAVFQDELYIIGGEIENDLEGNTINDAVKTTEAYNPVTGTWSTKANLVTERHGTQAIVSGGGIHVVAGSNTKGGGGTMKNMEFYGVDNPTGVSLTAGELTGPSMAVVPTSGAKQITFNHSSGNTGAVITDAIVSGPDASEFNVATNTDFRFVAPGETTSIVVSHIGSEDGKVATLNVTYDDGTTLAVSLVSGDAVETVLYRVNGGGQTAVAADGSSLDWSPDTGDFGDTGNSPYLSANSTGTGTYAQTTESAYKGPIDMSDPSLPEGVPESVFTTERYDGASIPEMLWQFPVEPNAQIEVRLYFAELYSGITEADQRVFDVSVEGTVPAVFDDIDPFARNGALGAFMLSHMVTVTDGTLDLEFIHIIENPAVKAIEIIDLGTVIPDNSPSLVTNPGPQIGVEGDEVNLQIFASDVDPCDGLVYSAEGLPPSLAINSQTGIITGTLDMGSGSGVSGAFIEDDGLVIIEAETDFVDTSGGYDLLNENGEDFLVATSNHFGNVNGQTLAYNVQITTTGVYRLHMKSNITGTNGSESNDSWFKIDNTNDVHFFCVEGGNLSGGQQFFDILDGTNTDKTLYYPAGNAMGRPDHGNENPGNSGFFKVYRGGNDGNKWSTFTIDSNAFAIYAYFENPGTYTVYLSERSAGHKLDRFSLVHIDEISAGKPTSTMNGAQSEQVTGVVPGAADNSPYDVTVTVADQCDPTESSTMEFVWGVTTMPLANPSAFVQVTPGADLDISTFGNDSFIITNTGEDFITNVKVSTANGYMMDVVFDPVGTAGDNGAKCLTAGTSGNSAQEVGLTVPADGGSDVEDCENVFSKPHNGINNSEGYDEISLDFTDFEPGESFAFGIDMDPTSIKGDLSTGDAGSISGFEFIGGVVTVQFATGAVFTTSLFDEGSLGGADAILTPTSNDLTVPNISVGGTAENRFVDDFNQTIDIVGAPNTSVTLLRVDGRLYIDPGNPNIGYDVDTFEANEAMTKELYSVTLDGSGQASVPVVLTETPGSSGTPDGGINHFIAVTNGVNGENSVASNTIVLEYDPDALGGDITLSYTLQGRTDFTMDLTVDIYEQGNSEPIYQFTPVGSENGEVTVNGIEPGTYQIAVKSANYLQKVQTVTVLGNENNPVDMGELKAGDANNDNFITILDFSILSNSFGLESADPEFDLSADFNGDGFITIVDFSLLSSNFGTAGEQPQLE</sequence>
<feature type="domain" description="Malectin" evidence="1">
    <location>
        <begin position="1023"/>
        <end position="1130"/>
    </location>
</feature>
<proteinExistence type="predicted"/>
<dbReference type="PROSITE" id="PS00018">
    <property type="entry name" value="EF_HAND_1"/>
    <property type="match status" value="2"/>
</dbReference>
<keyword evidence="3" id="KW-1185">Reference proteome</keyword>
<dbReference type="Gene3D" id="2.120.10.80">
    <property type="entry name" value="Kelch-type beta propeller"/>
    <property type="match status" value="1"/>
</dbReference>
<dbReference type="Pfam" id="PF11721">
    <property type="entry name" value="Malectin"/>
    <property type="match status" value="2"/>
</dbReference>
<dbReference type="EMBL" id="LCTZ01000002">
    <property type="protein sequence ID" value="KQC31622.1"/>
    <property type="molecule type" value="Genomic_DNA"/>
</dbReference>
<dbReference type="STRING" id="346185.AAY42_05505"/>
<reference evidence="2 3" key="1">
    <citation type="submission" date="2015-04" db="EMBL/GenBank/DDBJ databases">
        <title>Complete genome of flavobacterium.</title>
        <authorList>
            <person name="Kwon Y.M."/>
            <person name="Kim S.-J."/>
        </authorList>
    </citation>
    <scope>NUCLEOTIDE SEQUENCE [LARGE SCALE GENOMIC DNA]</scope>
    <source>
        <strain evidence="2 3">DK169</strain>
    </source>
</reference>
<dbReference type="SUPFAM" id="SSF117281">
    <property type="entry name" value="Kelch motif"/>
    <property type="match status" value="1"/>
</dbReference>
<dbReference type="SUPFAM" id="SSF63446">
    <property type="entry name" value="Type I dockerin domain"/>
    <property type="match status" value="1"/>
</dbReference>
<dbReference type="Pfam" id="PF24681">
    <property type="entry name" value="Kelch_KLHDC2_KLHL20_DRC7"/>
    <property type="match status" value="1"/>
</dbReference>